<proteinExistence type="predicted"/>
<accession>A0ABR1E3L9</accession>
<dbReference type="InterPro" id="IPR036047">
    <property type="entry name" value="F-box-like_dom_sf"/>
</dbReference>
<feature type="domain" description="F-box" evidence="2">
    <location>
        <begin position="37"/>
        <end position="84"/>
    </location>
</feature>
<sequence length="377" mass="42975">MSGPLKKRKQTEEWGVTKKERGSQEEDQHVEDGCSKLFPFSLLSLEMQLEVLCYLPSKELLTFRLVCRAMNALIVKNALSLHRLKMKMIIAGKPSRVTKCLMDLPIHSCESVEEILRHAPTRSIPCLALNFVHVSSKLLRRLSAAVTQSRVKIDECHLTFCKISCQQEQFLDFLRLSHARKLVLIAFAVDVHASQTLAKSLILQELEIVVVCADLFSGFELSFLPMVQLSTNSLRTLLLKWLESRGTIFFLFMRMSAPFPSEEAILDGLTFSVVDGRYLLMRPNSIEKAEIRCINDVILAVKQAPANNLNNLNNLWGSSHNQIENLYFEVFYAYPRNRCHGSILNGVKQNISWVAEALLSFEFRPLKRKYMEKIGPS</sequence>
<gene>
    <name evidence="3" type="primary">Necator_chrV.g20032</name>
    <name evidence="3" type="ORF">RB195_015240</name>
</gene>
<name>A0ABR1E3L9_NECAM</name>
<dbReference type="CDD" id="cd09917">
    <property type="entry name" value="F-box_SF"/>
    <property type="match status" value="1"/>
</dbReference>
<evidence type="ECO:0000313" key="3">
    <source>
        <dbReference type="EMBL" id="KAK6757294.1"/>
    </source>
</evidence>
<evidence type="ECO:0000259" key="2">
    <source>
        <dbReference type="PROSITE" id="PS50181"/>
    </source>
</evidence>
<dbReference type="PROSITE" id="PS50181">
    <property type="entry name" value="FBOX"/>
    <property type="match status" value="1"/>
</dbReference>
<evidence type="ECO:0000256" key="1">
    <source>
        <dbReference type="SAM" id="MobiDB-lite"/>
    </source>
</evidence>
<feature type="region of interest" description="Disordered" evidence="1">
    <location>
        <begin position="1"/>
        <end position="27"/>
    </location>
</feature>
<organism evidence="3 4">
    <name type="scientific">Necator americanus</name>
    <name type="common">Human hookworm</name>
    <dbReference type="NCBI Taxonomy" id="51031"/>
    <lineage>
        <taxon>Eukaryota</taxon>
        <taxon>Metazoa</taxon>
        <taxon>Ecdysozoa</taxon>
        <taxon>Nematoda</taxon>
        <taxon>Chromadorea</taxon>
        <taxon>Rhabditida</taxon>
        <taxon>Rhabditina</taxon>
        <taxon>Rhabditomorpha</taxon>
        <taxon>Strongyloidea</taxon>
        <taxon>Ancylostomatidae</taxon>
        <taxon>Bunostominae</taxon>
        <taxon>Necator</taxon>
    </lineage>
</organism>
<dbReference type="Pfam" id="PF00646">
    <property type="entry name" value="F-box"/>
    <property type="match status" value="1"/>
</dbReference>
<dbReference type="EMBL" id="JAVFWL010000005">
    <property type="protein sequence ID" value="KAK6757294.1"/>
    <property type="molecule type" value="Genomic_DNA"/>
</dbReference>
<evidence type="ECO:0000313" key="4">
    <source>
        <dbReference type="Proteomes" id="UP001303046"/>
    </source>
</evidence>
<feature type="compositionally biased region" description="Basic and acidic residues" evidence="1">
    <location>
        <begin position="10"/>
        <end position="27"/>
    </location>
</feature>
<reference evidence="3 4" key="1">
    <citation type="submission" date="2023-08" db="EMBL/GenBank/DDBJ databases">
        <title>A Necator americanus chromosomal reference genome.</title>
        <authorList>
            <person name="Ilik V."/>
            <person name="Petrzelkova K.J."/>
            <person name="Pardy F."/>
            <person name="Fuh T."/>
            <person name="Niatou-Singa F.S."/>
            <person name="Gouil Q."/>
            <person name="Baker L."/>
            <person name="Ritchie M.E."/>
            <person name="Jex A.R."/>
            <person name="Gazzola D."/>
            <person name="Li H."/>
            <person name="Toshio Fujiwara R."/>
            <person name="Zhan B."/>
            <person name="Aroian R.V."/>
            <person name="Pafco B."/>
            <person name="Schwarz E.M."/>
        </authorList>
    </citation>
    <scope>NUCLEOTIDE SEQUENCE [LARGE SCALE GENOMIC DNA]</scope>
    <source>
        <strain evidence="3 4">Aroian</strain>
        <tissue evidence="3">Whole animal</tissue>
    </source>
</reference>
<dbReference type="Proteomes" id="UP001303046">
    <property type="component" value="Unassembled WGS sequence"/>
</dbReference>
<protein>
    <recommendedName>
        <fullName evidence="2">F-box domain-containing protein</fullName>
    </recommendedName>
</protein>
<dbReference type="SUPFAM" id="SSF81383">
    <property type="entry name" value="F-box domain"/>
    <property type="match status" value="1"/>
</dbReference>
<dbReference type="SMART" id="SM00256">
    <property type="entry name" value="FBOX"/>
    <property type="match status" value="1"/>
</dbReference>
<keyword evidence="4" id="KW-1185">Reference proteome</keyword>
<comment type="caution">
    <text evidence="3">The sequence shown here is derived from an EMBL/GenBank/DDBJ whole genome shotgun (WGS) entry which is preliminary data.</text>
</comment>
<dbReference type="InterPro" id="IPR001810">
    <property type="entry name" value="F-box_dom"/>
</dbReference>